<protein>
    <submittedName>
        <fullName evidence="1">Alcohol dehydrogenase</fullName>
    </submittedName>
</protein>
<organism evidence="1 2">
    <name type="scientific">Streptomyces olivochromogenes</name>
    <dbReference type="NCBI Taxonomy" id="1963"/>
    <lineage>
        <taxon>Bacteria</taxon>
        <taxon>Bacillati</taxon>
        <taxon>Actinomycetota</taxon>
        <taxon>Actinomycetes</taxon>
        <taxon>Kitasatosporales</taxon>
        <taxon>Streptomycetaceae</taxon>
        <taxon>Streptomyces</taxon>
    </lineage>
</organism>
<keyword evidence="2" id="KW-1185">Reference proteome</keyword>
<accession>A0A250VQY5</accession>
<evidence type="ECO:0000313" key="2">
    <source>
        <dbReference type="Proteomes" id="UP000217446"/>
    </source>
</evidence>
<dbReference type="EMBL" id="BDQI01000027">
    <property type="protein sequence ID" value="GAX56638.1"/>
    <property type="molecule type" value="Genomic_DNA"/>
</dbReference>
<gene>
    <name evidence="1" type="ORF">SO3561_08206</name>
</gene>
<name>A0A250VQY5_STROL</name>
<reference evidence="2" key="1">
    <citation type="submission" date="2017-05" db="EMBL/GenBank/DDBJ databases">
        <title>Streptomyces olivochromogenes NBRC 3561 whole genome shotgun sequence.</title>
        <authorList>
            <person name="Dohra H."/>
            <person name="Kodani S."/>
        </authorList>
    </citation>
    <scope>NUCLEOTIDE SEQUENCE [LARGE SCALE GENOMIC DNA]</scope>
    <source>
        <strain evidence="2">NBRC 3561</strain>
    </source>
</reference>
<proteinExistence type="predicted"/>
<sequence>MKRYNRALRDLIAGGKAKPSFVVSHELSLDEAPTAYEHFDARDEGWTKVVLHPNGHGNGHKR</sequence>
<comment type="caution">
    <text evidence="1">The sequence shown here is derived from an EMBL/GenBank/DDBJ whole genome shotgun (WGS) entry which is preliminary data.</text>
</comment>
<dbReference type="Gene3D" id="3.90.180.10">
    <property type="entry name" value="Medium-chain alcohol dehydrogenases, catalytic domain"/>
    <property type="match status" value="1"/>
</dbReference>
<dbReference type="Proteomes" id="UP000217446">
    <property type="component" value="Unassembled WGS sequence"/>
</dbReference>
<dbReference type="AlphaFoldDB" id="A0A250VQY5"/>
<evidence type="ECO:0000313" key="1">
    <source>
        <dbReference type="EMBL" id="GAX56638.1"/>
    </source>
</evidence>